<dbReference type="OrthoDB" id="1846546at2"/>
<keyword evidence="1" id="KW-1133">Transmembrane helix</keyword>
<gene>
    <name evidence="2" type="ORF">FQB35_06075</name>
</gene>
<protein>
    <recommendedName>
        <fullName evidence="4">YIEGIA protein</fullName>
    </recommendedName>
</protein>
<keyword evidence="1" id="KW-0812">Transmembrane</keyword>
<evidence type="ECO:0000256" key="1">
    <source>
        <dbReference type="SAM" id="Phobius"/>
    </source>
</evidence>
<feature type="transmembrane region" description="Helical" evidence="1">
    <location>
        <begin position="115"/>
        <end position="132"/>
    </location>
</feature>
<reference evidence="2 3" key="1">
    <citation type="submission" date="2019-07" db="EMBL/GenBank/DDBJ databases">
        <title>Complete genome of Crassaminicella thermophila SY095.</title>
        <authorList>
            <person name="Li X."/>
        </authorList>
    </citation>
    <scope>NUCLEOTIDE SEQUENCE [LARGE SCALE GENOMIC DNA]</scope>
    <source>
        <strain evidence="2 3">SY095</strain>
    </source>
</reference>
<proteinExistence type="predicted"/>
<dbReference type="EMBL" id="CP042243">
    <property type="protein sequence ID" value="QEK11971.1"/>
    <property type="molecule type" value="Genomic_DNA"/>
</dbReference>
<name>A0A5C0SCN3_CRATE</name>
<sequence length="311" mass="34456">MGKFSVQIILSLIMGLLARLYMIRIDQRQYPSYPQGLISHLTLGVIAASLGAVALPALVQKEFGAVTFLALAAQQFRDVRNMERQSLDNIEPTELVPRGTAYIEDIAKAFEARNYMVIITSLVTSITVYIIKLLKLSVYIQVFFGILVGSMIALALKRLLSRQLIMEIAEVKPANIHFDGPLLMVNDVVIMNIGLKGSRKIYEENGIAVEIIPNDANARATLANIGQRQAIQHNAAIQLGIRKDVDEPDFTPIARRNPHNGNIVMAIIPMEPNVELLVEAVNKTPVLETAKRKPLESKLGNQENDRLKGEL</sequence>
<organism evidence="2 3">
    <name type="scientific">Crassaminicella thermophila</name>
    <dbReference type="NCBI Taxonomy" id="2599308"/>
    <lineage>
        <taxon>Bacteria</taxon>
        <taxon>Bacillati</taxon>
        <taxon>Bacillota</taxon>
        <taxon>Clostridia</taxon>
        <taxon>Eubacteriales</taxon>
        <taxon>Clostridiaceae</taxon>
        <taxon>Crassaminicella</taxon>
    </lineage>
</organism>
<keyword evidence="3" id="KW-1185">Reference proteome</keyword>
<dbReference type="Proteomes" id="UP000324646">
    <property type="component" value="Chromosome"/>
</dbReference>
<dbReference type="RefSeq" id="WP_148809126.1">
    <property type="nucleotide sequence ID" value="NZ_CP042243.1"/>
</dbReference>
<evidence type="ECO:0000313" key="2">
    <source>
        <dbReference type="EMBL" id="QEK11971.1"/>
    </source>
</evidence>
<dbReference type="Pfam" id="PF14045">
    <property type="entry name" value="YIEGIA"/>
    <property type="match status" value="1"/>
</dbReference>
<keyword evidence="1" id="KW-0472">Membrane</keyword>
<feature type="transmembrane region" description="Helical" evidence="1">
    <location>
        <begin position="138"/>
        <end position="156"/>
    </location>
</feature>
<evidence type="ECO:0008006" key="4">
    <source>
        <dbReference type="Google" id="ProtNLM"/>
    </source>
</evidence>
<dbReference type="InterPro" id="IPR025918">
    <property type="entry name" value="YIEGIA"/>
</dbReference>
<evidence type="ECO:0000313" key="3">
    <source>
        <dbReference type="Proteomes" id="UP000324646"/>
    </source>
</evidence>
<feature type="transmembrane region" description="Helical" evidence="1">
    <location>
        <begin position="38"/>
        <end position="59"/>
    </location>
</feature>
<dbReference type="AlphaFoldDB" id="A0A5C0SCN3"/>
<accession>A0A5C0SCN3</accession>
<dbReference type="KEGG" id="crs:FQB35_06075"/>